<feature type="compositionally biased region" description="Basic and acidic residues" evidence="1">
    <location>
        <begin position="30"/>
        <end position="46"/>
    </location>
</feature>
<feature type="compositionally biased region" description="Polar residues" evidence="1">
    <location>
        <begin position="60"/>
        <end position="70"/>
    </location>
</feature>
<evidence type="ECO:0000313" key="3">
    <source>
        <dbReference type="Proteomes" id="UP000076842"/>
    </source>
</evidence>
<feature type="compositionally biased region" description="Basic residues" evidence="1">
    <location>
        <begin position="86"/>
        <end position="96"/>
    </location>
</feature>
<accession>A0A165K4N9</accession>
<sequence>MREDRQSFPAPMRRCLHSPRVSAAHMGHRGVRDRDQKRETAQDPRRVSRTLGPRLLPLQNRPQCPSGSRCRSTLSPSTAPPASRPKGARSTHRPPSVRRTPFASPCSTSHPAARRTRLRNHTTRPWNLASAMGDAARENRIRTDLTTVQSEFIVQSWRRGYRRSHGDRCRTHRGV</sequence>
<dbReference type="InParanoid" id="A0A165K4N9"/>
<reference evidence="2 3" key="1">
    <citation type="journal article" date="2016" name="Mol. Biol. Evol.">
        <title>Comparative Genomics of Early-Diverging Mushroom-Forming Fungi Provides Insights into the Origins of Lignocellulose Decay Capabilities.</title>
        <authorList>
            <person name="Nagy L.G."/>
            <person name="Riley R."/>
            <person name="Tritt A."/>
            <person name="Adam C."/>
            <person name="Daum C."/>
            <person name="Floudas D."/>
            <person name="Sun H."/>
            <person name="Yadav J.S."/>
            <person name="Pangilinan J."/>
            <person name="Larsson K.H."/>
            <person name="Matsuura K."/>
            <person name="Barry K."/>
            <person name="Labutti K."/>
            <person name="Kuo R."/>
            <person name="Ohm R.A."/>
            <person name="Bhattacharya S.S."/>
            <person name="Shirouzu T."/>
            <person name="Yoshinaga Y."/>
            <person name="Martin F.M."/>
            <person name="Grigoriev I.V."/>
            <person name="Hibbett D.S."/>
        </authorList>
    </citation>
    <scope>NUCLEOTIDE SEQUENCE [LARGE SCALE GENOMIC DNA]</scope>
    <source>
        <strain evidence="2 3">HHB12733</strain>
    </source>
</reference>
<name>A0A165K4N9_9BASI</name>
<proteinExistence type="predicted"/>
<organism evidence="2 3">
    <name type="scientific">Calocera cornea HHB12733</name>
    <dbReference type="NCBI Taxonomy" id="1353952"/>
    <lineage>
        <taxon>Eukaryota</taxon>
        <taxon>Fungi</taxon>
        <taxon>Dikarya</taxon>
        <taxon>Basidiomycota</taxon>
        <taxon>Agaricomycotina</taxon>
        <taxon>Dacrymycetes</taxon>
        <taxon>Dacrymycetales</taxon>
        <taxon>Dacrymycetaceae</taxon>
        <taxon>Calocera</taxon>
    </lineage>
</organism>
<feature type="region of interest" description="Disordered" evidence="1">
    <location>
        <begin position="1"/>
        <end position="131"/>
    </location>
</feature>
<protein>
    <submittedName>
        <fullName evidence="2">Uncharacterized protein</fullName>
    </submittedName>
</protein>
<dbReference type="EMBL" id="KV423915">
    <property type="protein sequence ID" value="KZT62675.1"/>
    <property type="molecule type" value="Genomic_DNA"/>
</dbReference>
<evidence type="ECO:0000256" key="1">
    <source>
        <dbReference type="SAM" id="MobiDB-lite"/>
    </source>
</evidence>
<feature type="compositionally biased region" description="Basic residues" evidence="1">
    <location>
        <begin position="112"/>
        <end position="122"/>
    </location>
</feature>
<evidence type="ECO:0000313" key="2">
    <source>
        <dbReference type="EMBL" id="KZT62675.1"/>
    </source>
</evidence>
<gene>
    <name evidence="2" type="ORF">CALCODRAFT_140392</name>
</gene>
<dbReference type="AlphaFoldDB" id="A0A165K4N9"/>
<dbReference type="Proteomes" id="UP000076842">
    <property type="component" value="Unassembled WGS sequence"/>
</dbReference>
<keyword evidence="3" id="KW-1185">Reference proteome</keyword>